<organism evidence="1">
    <name type="scientific">gut metagenome</name>
    <dbReference type="NCBI Taxonomy" id="749906"/>
    <lineage>
        <taxon>unclassified sequences</taxon>
        <taxon>metagenomes</taxon>
        <taxon>organismal metagenomes</taxon>
    </lineage>
</organism>
<protein>
    <submittedName>
        <fullName evidence="1">Uncharacterized protein</fullName>
    </submittedName>
</protein>
<proteinExistence type="predicted"/>
<accession>J9FFN1</accession>
<comment type="caution">
    <text evidence="1">The sequence shown here is derived from an EMBL/GenBank/DDBJ whole genome shotgun (WGS) entry which is preliminary data.</text>
</comment>
<sequence length="50" mass="5738">MGDSCFCRYCSCCHPCWHFGCCHDSLSCCSDYYPLDHGCHCGYCRHFCAL</sequence>
<dbReference type="AlphaFoldDB" id="J9FFN1"/>
<dbReference type="EMBL" id="AMCI01007093">
    <property type="protein sequence ID" value="EJW93243.1"/>
    <property type="molecule type" value="Genomic_DNA"/>
</dbReference>
<name>J9FFN1_9ZZZZ</name>
<evidence type="ECO:0000313" key="1">
    <source>
        <dbReference type="EMBL" id="EJW93243.1"/>
    </source>
</evidence>
<gene>
    <name evidence="1" type="ORF">EVA_18649</name>
</gene>
<reference evidence="1" key="1">
    <citation type="journal article" date="2012" name="PLoS ONE">
        <title>Gene sets for utilization of primary and secondary nutrition supplies in the distal gut of endangered iberian lynx.</title>
        <authorList>
            <person name="Alcaide M."/>
            <person name="Messina E."/>
            <person name="Richter M."/>
            <person name="Bargiela R."/>
            <person name="Peplies J."/>
            <person name="Huws S.A."/>
            <person name="Newbold C.J."/>
            <person name="Golyshin P.N."/>
            <person name="Simon M.A."/>
            <person name="Lopez G."/>
            <person name="Yakimov M.M."/>
            <person name="Ferrer M."/>
        </authorList>
    </citation>
    <scope>NUCLEOTIDE SEQUENCE</scope>
</reference>